<reference evidence="1 2" key="1">
    <citation type="journal article" date="2020" name="Cell">
        <title>Large-Scale Comparative Analyses of Tick Genomes Elucidate Their Genetic Diversity and Vector Capacities.</title>
        <authorList>
            <consortium name="Tick Genome and Microbiome Consortium (TIGMIC)"/>
            <person name="Jia N."/>
            <person name="Wang J."/>
            <person name="Shi W."/>
            <person name="Du L."/>
            <person name="Sun Y."/>
            <person name="Zhan W."/>
            <person name="Jiang J.F."/>
            <person name="Wang Q."/>
            <person name="Zhang B."/>
            <person name="Ji P."/>
            <person name="Bell-Sakyi L."/>
            <person name="Cui X.M."/>
            <person name="Yuan T.T."/>
            <person name="Jiang B.G."/>
            <person name="Yang W.F."/>
            <person name="Lam T.T."/>
            <person name="Chang Q.C."/>
            <person name="Ding S.J."/>
            <person name="Wang X.J."/>
            <person name="Zhu J.G."/>
            <person name="Ruan X.D."/>
            <person name="Zhao L."/>
            <person name="Wei J.T."/>
            <person name="Ye R.Z."/>
            <person name="Que T.C."/>
            <person name="Du C.H."/>
            <person name="Zhou Y.H."/>
            <person name="Cheng J.X."/>
            <person name="Dai P.F."/>
            <person name="Guo W.B."/>
            <person name="Han X.H."/>
            <person name="Huang E.J."/>
            <person name="Li L.F."/>
            <person name="Wei W."/>
            <person name="Gao Y.C."/>
            <person name="Liu J.Z."/>
            <person name="Shao H.Z."/>
            <person name="Wang X."/>
            <person name="Wang C.C."/>
            <person name="Yang T.C."/>
            <person name="Huo Q.B."/>
            <person name="Li W."/>
            <person name="Chen H.Y."/>
            <person name="Chen S.E."/>
            <person name="Zhou L.G."/>
            <person name="Ni X.B."/>
            <person name="Tian J.H."/>
            <person name="Sheng Y."/>
            <person name="Liu T."/>
            <person name="Pan Y.S."/>
            <person name="Xia L.Y."/>
            <person name="Li J."/>
            <person name="Zhao F."/>
            <person name="Cao W.C."/>
        </authorList>
    </citation>
    <scope>NUCLEOTIDE SEQUENCE [LARGE SCALE GENOMIC DNA]</scope>
    <source>
        <strain evidence="1">Iper-2018</strain>
    </source>
</reference>
<protein>
    <submittedName>
        <fullName evidence="1">Uncharacterized protein</fullName>
    </submittedName>
</protein>
<name>A0AC60QFL0_IXOPE</name>
<comment type="caution">
    <text evidence="1">The sequence shown here is derived from an EMBL/GenBank/DDBJ whole genome shotgun (WGS) entry which is preliminary data.</text>
</comment>
<evidence type="ECO:0000313" key="1">
    <source>
        <dbReference type="EMBL" id="KAG0432846.1"/>
    </source>
</evidence>
<gene>
    <name evidence="1" type="ORF">HPB47_020448</name>
</gene>
<organism evidence="1 2">
    <name type="scientific">Ixodes persulcatus</name>
    <name type="common">Taiga tick</name>
    <dbReference type="NCBI Taxonomy" id="34615"/>
    <lineage>
        <taxon>Eukaryota</taxon>
        <taxon>Metazoa</taxon>
        <taxon>Ecdysozoa</taxon>
        <taxon>Arthropoda</taxon>
        <taxon>Chelicerata</taxon>
        <taxon>Arachnida</taxon>
        <taxon>Acari</taxon>
        <taxon>Parasitiformes</taxon>
        <taxon>Ixodida</taxon>
        <taxon>Ixodoidea</taxon>
        <taxon>Ixodidae</taxon>
        <taxon>Ixodinae</taxon>
        <taxon>Ixodes</taxon>
    </lineage>
</organism>
<sequence>MNSASTSDVARKMLQAEVSAECSLGMLKLMRGLRNLEPWAFRLLDASGKYPNGLMQATTADLGAFDECIETVVRDQYGIEKVRGQYCNFHVMMGDDRSMIEEIMPAALLSHWRVQNFTSYLTDPRLPGLRLGICMINDCTQADLQSIVDTLTGTVVKITVKNCVTNQYRGMNTTEAAITAVLGTIAILIVISTAIDLYISRKDPRRLNSVLIKCLTSFSIINNTKLILAVNKNKSSDTYQYRFIHGIRFLSMVWIALGHSYGTVTDNMSRMVNALHYFEHWYTLIVTAGYLGVDTFFFFSGFLLYYTLNKQRQNRIIVAIVAMIRRFIRATVPMFFLIMCMYLLPLIASGPDSNEFYTKFYREIKKHWWDLLFQLRNWRQDIQLSTLPHVWYLSADFQLFLLSVVIIQVFKNKKWWAAGIFALLSVVSCGISAWQVHGNHMPPFLVPVTEEFSTLIDTLNDYYILPFYHAVCFFAGCITLLLVEKYREVKISKLVQASLWCISLSCGLYHLFMKIDWYRARDPTSETGKLFYAFSDRIVWSICVSWITFACSTGRGGILNRFLSWDGFVPLSRLSFGVYLIHSPFYLFMYHIARERIFFSHFTLVSQCFSVLVWSYLLSYLMFIACEAPTGHLEKLIFMRERNIAATTAPGKEKHVEAERIEDGFKGTYGNGVVKANSPDHKPNSFDSVSCRL</sequence>
<keyword evidence="2" id="KW-1185">Reference proteome</keyword>
<evidence type="ECO:0000313" key="2">
    <source>
        <dbReference type="Proteomes" id="UP000805193"/>
    </source>
</evidence>
<proteinExistence type="predicted"/>
<dbReference type="Proteomes" id="UP000805193">
    <property type="component" value="Unassembled WGS sequence"/>
</dbReference>
<dbReference type="EMBL" id="JABSTQ010009111">
    <property type="protein sequence ID" value="KAG0432846.1"/>
    <property type="molecule type" value="Genomic_DNA"/>
</dbReference>
<accession>A0AC60QFL0</accession>